<keyword evidence="1" id="KW-1133">Transmembrane helix</keyword>
<gene>
    <name evidence="2" type="ORF">HIR71_01860</name>
</gene>
<evidence type="ECO:0000313" key="3">
    <source>
        <dbReference type="Proteomes" id="UP000562124"/>
    </source>
</evidence>
<keyword evidence="1" id="KW-0812">Transmembrane</keyword>
<name>A0A7Y0LW02_CELFI</name>
<protein>
    <submittedName>
        <fullName evidence="2">DUF3017 domain-containing protein</fullName>
    </submittedName>
</protein>
<dbReference type="EMBL" id="JABCJJ010000002">
    <property type="protein sequence ID" value="NMR18980.1"/>
    <property type="molecule type" value="Genomic_DNA"/>
</dbReference>
<feature type="transmembrane region" description="Helical" evidence="1">
    <location>
        <begin position="64"/>
        <end position="81"/>
    </location>
</feature>
<proteinExistence type="predicted"/>
<reference evidence="2 3" key="1">
    <citation type="submission" date="2020-04" db="EMBL/GenBank/DDBJ databases">
        <title>Sequencing and Assembly of C. fimi.</title>
        <authorList>
            <person name="Ramsey A.R."/>
        </authorList>
    </citation>
    <scope>NUCLEOTIDE SEQUENCE [LARGE SCALE GENOMIC DNA]</scope>
    <source>
        <strain evidence="2 3">SB</strain>
    </source>
</reference>
<dbReference type="InterPro" id="IPR021385">
    <property type="entry name" value="DUF3017"/>
</dbReference>
<dbReference type="RefSeq" id="WP_169322914.1">
    <property type="nucleotide sequence ID" value="NZ_JABCJJ010000002.1"/>
</dbReference>
<evidence type="ECO:0000313" key="2">
    <source>
        <dbReference type="EMBL" id="NMR18980.1"/>
    </source>
</evidence>
<keyword evidence="3" id="KW-1185">Reference proteome</keyword>
<organism evidence="2 3">
    <name type="scientific">Cellulomonas fimi</name>
    <dbReference type="NCBI Taxonomy" id="1708"/>
    <lineage>
        <taxon>Bacteria</taxon>
        <taxon>Bacillati</taxon>
        <taxon>Actinomycetota</taxon>
        <taxon>Actinomycetes</taxon>
        <taxon>Micrococcales</taxon>
        <taxon>Cellulomonadaceae</taxon>
        <taxon>Cellulomonas</taxon>
    </lineage>
</organism>
<feature type="transmembrane region" description="Helical" evidence="1">
    <location>
        <begin position="97"/>
        <end position="114"/>
    </location>
</feature>
<accession>A0A7Y0LW02</accession>
<dbReference type="Proteomes" id="UP000562124">
    <property type="component" value="Unassembled WGS sequence"/>
</dbReference>
<comment type="caution">
    <text evidence="2">The sequence shown here is derived from an EMBL/GenBank/DDBJ whole genome shotgun (WGS) entry which is preliminary data.</text>
</comment>
<feature type="transmembrane region" description="Helical" evidence="1">
    <location>
        <begin position="40"/>
        <end position="58"/>
    </location>
</feature>
<keyword evidence="1" id="KW-0472">Membrane</keyword>
<dbReference type="Pfam" id="PF11222">
    <property type="entry name" value="DUF3017"/>
    <property type="match status" value="1"/>
</dbReference>
<dbReference type="AlphaFoldDB" id="A0A7Y0LW02"/>
<evidence type="ECO:0000256" key="1">
    <source>
        <dbReference type="SAM" id="Phobius"/>
    </source>
</evidence>
<sequence length="117" mass="12056">MQEDHRTTTASAATGVEHADQAHDARGAALASLAAGRSPWLWWTCAGIALSVVLTWVADVQVGGLTLALLLVILAVSRGALRTSPSSLVVRSRTHDVAVLVVLAVGVGVLSQTVPLV</sequence>